<dbReference type="Gene3D" id="3.20.20.120">
    <property type="entry name" value="Enolase-like C-terminal domain"/>
    <property type="match status" value="1"/>
</dbReference>
<keyword evidence="2" id="KW-0479">Metal-binding</keyword>
<evidence type="ECO:0000256" key="3">
    <source>
        <dbReference type="ARBA" id="ARBA00022842"/>
    </source>
</evidence>
<dbReference type="STRING" id="64791.A0A151WRZ3"/>
<reference evidence="5 6" key="1">
    <citation type="submission" date="2015-09" db="EMBL/GenBank/DDBJ databases">
        <title>Trachymyrmex zeteki WGS genome.</title>
        <authorList>
            <person name="Nygaard S."/>
            <person name="Hu H."/>
            <person name="Boomsma J."/>
            <person name="Zhang G."/>
        </authorList>
    </citation>
    <scope>NUCLEOTIDE SEQUENCE [LARGE SCALE GENOMIC DNA]</scope>
    <source>
        <strain evidence="5">Tzet28-1</strain>
        <tissue evidence="5">Whole body</tissue>
    </source>
</reference>
<accession>A0A151WRZ3</accession>
<dbReference type="PANTHER" id="PTHR13794:SF58">
    <property type="entry name" value="MITOCHONDRIAL ENOLASE SUPERFAMILY MEMBER 1"/>
    <property type="match status" value="1"/>
</dbReference>
<dbReference type="AlphaFoldDB" id="A0A151WRZ3"/>
<evidence type="ECO:0000313" key="6">
    <source>
        <dbReference type="Proteomes" id="UP000075809"/>
    </source>
</evidence>
<dbReference type="EMBL" id="KQ982794">
    <property type="protein sequence ID" value="KYQ50620.1"/>
    <property type="molecule type" value="Genomic_DNA"/>
</dbReference>
<name>A0A151WRZ3_9HYME</name>
<gene>
    <name evidence="5" type="ORF">ALC60_10259</name>
</gene>
<sequence>MIEAEIVDIEVCDVRFPTSMWKIGNDSLHTNPNHACTYVIIHTNTKYKGYGIAATLGRGNEFVVQTCELMFRFVKKRTTTEIYSNFASFWRQLTTDVELRWLGVECGVVHLAAAAIVNALWDLWARIEDKPVWKLLMNMTPEQLVSTVDFRYIRDVVTEEEAIEMLKKDQSRKEERKKILESKGHPAYTADIGWWSFNNQQLRSVCKKFKKLEFKEYKTCVGPTISVSWKKCNLMRNVVGKGSDKILIVDANQFWDKPEAIFSVKGFNQMRPYCIEEPTSPDDALGHVAIRDALKELKYPVRVSCGETCANRVLFKQFLKFGGVDFWNINVGRLGGVNEALAVYFMAKKHSIPVWGHAGGVGLGEMIQHLQIWNFICLSEFTDIKIEYTSHQHGYFEDPVFIRNAAYLLPNRPGFSTQLKDKCIVRWSYPEGTRWKYLFVTKRFKNELKYQKKL</sequence>
<evidence type="ECO:0000259" key="4">
    <source>
        <dbReference type="SMART" id="SM00922"/>
    </source>
</evidence>
<dbReference type="Pfam" id="PF13378">
    <property type="entry name" value="MR_MLE_C"/>
    <property type="match status" value="1"/>
</dbReference>
<keyword evidence="6" id="KW-1185">Reference proteome</keyword>
<dbReference type="InterPro" id="IPR029017">
    <property type="entry name" value="Enolase-like_N"/>
</dbReference>
<dbReference type="SMART" id="SM00922">
    <property type="entry name" value="MR_MLE"/>
    <property type="match status" value="1"/>
</dbReference>
<evidence type="ECO:0000313" key="5">
    <source>
        <dbReference type="EMBL" id="KYQ50620.1"/>
    </source>
</evidence>
<dbReference type="Gene3D" id="3.30.390.10">
    <property type="entry name" value="Enolase-like, N-terminal domain"/>
    <property type="match status" value="1"/>
</dbReference>
<keyword evidence="3" id="KW-0460">Magnesium</keyword>
<dbReference type="SUPFAM" id="SSF54826">
    <property type="entry name" value="Enolase N-terminal domain-like"/>
    <property type="match status" value="1"/>
</dbReference>
<dbReference type="PANTHER" id="PTHR13794">
    <property type="entry name" value="ENOLASE SUPERFAMILY, MANDELATE RACEMASE"/>
    <property type="match status" value="1"/>
</dbReference>
<dbReference type="OrthoDB" id="14161at2759"/>
<dbReference type="InterPro" id="IPR018110">
    <property type="entry name" value="Mandel_Rmase/mucon_lact_enz_CS"/>
</dbReference>
<dbReference type="GO" id="GO:0016052">
    <property type="term" value="P:carbohydrate catabolic process"/>
    <property type="evidence" value="ECO:0007669"/>
    <property type="project" value="TreeGrafter"/>
</dbReference>
<proteinExistence type="predicted"/>
<dbReference type="GO" id="GO:0016836">
    <property type="term" value="F:hydro-lyase activity"/>
    <property type="evidence" value="ECO:0007669"/>
    <property type="project" value="TreeGrafter"/>
</dbReference>
<dbReference type="Proteomes" id="UP000075809">
    <property type="component" value="Unassembled WGS sequence"/>
</dbReference>
<dbReference type="PROSITE" id="PS00909">
    <property type="entry name" value="MR_MLE_2"/>
    <property type="match status" value="1"/>
</dbReference>
<dbReference type="InterPro" id="IPR029065">
    <property type="entry name" value="Enolase_C-like"/>
</dbReference>
<evidence type="ECO:0000256" key="2">
    <source>
        <dbReference type="ARBA" id="ARBA00022723"/>
    </source>
</evidence>
<dbReference type="InterPro" id="IPR046945">
    <property type="entry name" value="RHMD-like"/>
</dbReference>
<dbReference type="GO" id="GO:0000287">
    <property type="term" value="F:magnesium ion binding"/>
    <property type="evidence" value="ECO:0007669"/>
    <property type="project" value="TreeGrafter"/>
</dbReference>
<comment type="cofactor">
    <cofactor evidence="1">
        <name>Mg(2+)</name>
        <dbReference type="ChEBI" id="CHEBI:18420"/>
    </cofactor>
</comment>
<organism evidence="5 6">
    <name type="scientific">Mycetomoellerius zeteki</name>
    <dbReference type="NCBI Taxonomy" id="64791"/>
    <lineage>
        <taxon>Eukaryota</taxon>
        <taxon>Metazoa</taxon>
        <taxon>Ecdysozoa</taxon>
        <taxon>Arthropoda</taxon>
        <taxon>Hexapoda</taxon>
        <taxon>Insecta</taxon>
        <taxon>Pterygota</taxon>
        <taxon>Neoptera</taxon>
        <taxon>Endopterygota</taxon>
        <taxon>Hymenoptera</taxon>
        <taxon>Apocrita</taxon>
        <taxon>Aculeata</taxon>
        <taxon>Formicoidea</taxon>
        <taxon>Formicidae</taxon>
        <taxon>Myrmicinae</taxon>
        <taxon>Mycetomoellerius</taxon>
    </lineage>
</organism>
<dbReference type="InterPro" id="IPR013342">
    <property type="entry name" value="Mandelate_racemase_C"/>
</dbReference>
<dbReference type="KEGG" id="mzt:108726960"/>
<dbReference type="SUPFAM" id="SSF51604">
    <property type="entry name" value="Enolase C-terminal domain-like"/>
    <property type="match status" value="1"/>
</dbReference>
<protein>
    <submittedName>
        <fullName evidence="5">Mitochondrial enolase superfamily member 1</fullName>
    </submittedName>
</protein>
<evidence type="ECO:0000256" key="1">
    <source>
        <dbReference type="ARBA" id="ARBA00001946"/>
    </source>
</evidence>
<feature type="domain" description="Mandelate racemase/muconate lactonizing enzyme C-terminal" evidence="4">
    <location>
        <begin position="169"/>
        <end position="297"/>
    </location>
</feature>
<dbReference type="InterPro" id="IPR036849">
    <property type="entry name" value="Enolase-like_C_sf"/>
</dbReference>
<dbReference type="GO" id="GO:0009063">
    <property type="term" value="P:amino acid catabolic process"/>
    <property type="evidence" value="ECO:0007669"/>
    <property type="project" value="InterPro"/>
</dbReference>